<name>A0ABT4M163_9BURK</name>
<evidence type="ECO:0000256" key="2">
    <source>
        <dbReference type="SAM" id="Phobius"/>
    </source>
</evidence>
<sequence>MEAWLQSSIHTLLALFALPKVGLPAIFLVSLVSATLLPLGSEPAVFAYVQVAPSMFWPAVLVATAGNTLGGAISYAMGAGAEAAWHRWRASQPDHADDAPPPPRTAGGDTPSPGGRWHALTTRWFQRFGPPALLLSWLPGVGDPLCAVAGWLRLPFWPCVAFMAIGKWLRYIVMTAALLHAWPWLSGWL</sequence>
<feature type="transmembrane region" description="Helical" evidence="2">
    <location>
        <begin position="12"/>
        <end position="36"/>
    </location>
</feature>
<evidence type="ECO:0000313" key="3">
    <source>
        <dbReference type="EMBL" id="MCZ4329048.1"/>
    </source>
</evidence>
<accession>A0ABT4M163</accession>
<keyword evidence="2" id="KW-1133">Transmembrane helix</keyword>
<feature type="transmembrane region" description="Helical" evidence="2">
    <location>
        <begin position="56"/>
        <end position="77"/>
    </location>
</feature>
<feature type="transmembrane region" description="Helical" evidence="2">
    <location>
        <begin position="168"/>
        <end position="185"/>
    </location>
</feature>
<gene>
    <name evidence="3" type="ORF">O4H32_03625</name>
</gene>
<keyword evidence="2" id="KW-0812">Transmembrane</keyword>
<dbReference type="RefSeq" id="WP_269356757.1">
    <property type="nucleotide sequence ID" value="NZ_JAPWHE010000001.1"/>
</dbReference>
<reference evidence="3" key="1">
    <citation type="submission" date="2022-12" db="EMBL/GenBank/DDBJ databases">
        <title>Bacterial isolates from different developmental stages of Nematostella vectensis.</title>
        <authorList>
            <person name="Fraune S."/>
        </authorList>
    </citation>
    <scope>NUCLEOTIDE SEQUENCE</scope>
    <source>
        <strain evidence="3">G21619-S1</strain>
    </source>
</reference>
<proteinExistence type="predicted"/>
<evidence type="ECO:0000256" key="1">
    <source>
        <dbReference type="SAM" id="MobiDB-lite"/>
    </source>
</evidence>
<keyword evidence="2" id="KW-0472">Membrane</keyword>
<comment type="caution">
    <text evidence="3">The sequence shown here is derived from an EMBL/GenBank/DDBJ whole genome shotgun (WGS) entry which is preliminary data.</text>
</comment>
<dbReference type="InterPro" id="IPR051311">
    <property type="entry name" value="DedA_domain"/>
</dbReference>
<dbReference type="PANTHER" id="PTHR42709">
    <property type="entry name" value="ALKALINE PHOSPHATASE LIKE PROTEIN"/>
    <property type="match status" value="1"/>
</dbReference>
<dbReference type="PANTHER" id="PTHR42709:SF4">
    <property type="entry name" value="INNER MEMBRANE PROTEIN YQAA"/>
    <property type="match status" value="1"/>
</dbReference>
<feature type="region of interest" description="Disordered" evidence="1">
    <location>
        <begin position="91"/>
        <end position="114"/>
    </location>
</feature>
<organism evidence="3 4">
    <name type="scientific">Castellaniella denitrificans</name>
    <dbReference type="NCBI Taxonomy" id="56119"/>
    <lineage>
        <taxon>Bacteria</taxon>
        <taxon>Pseudomonadati</taxon>
        <taxon>Pseudomonadota</taxon>
        <taxon>Betaproteobacteria</taxon>
        <taxon>Burkholderiales</taxon>
        <taxon>Alcaligenaceae</taxon>
        <taxon>Castellaniella</taxon>
    </lineage>
</organism>
<keyword evidence="4" id="KW-1185">Reference proteome</keyword>
<evidence type="ECO:0000313" key="4">
    <source>
        <dbReference type="Proteomes" id="UP001068379"/>
    </source>
</evidence>
<dbReference type="EMBL" id="JAPWHE010000001">
    <property type="protein sequence ID" value="MCZ4329048.1"/>
    <property type="molecule type" value="Genomic_DNA"/>
</dbReference>
<protein>
    <submittedName>
        <fullName evidence="3">DedA family protein</fullName>
    </submittedName>
</protein>
<dbReference type="Proteomes" id="UP001068379">
    <property type="component" value="Unassembled WGS sequence"/>
</dbReference>